<evidence type="ECO:0000256" key="1">
    <source>
        <dbReference type="ARBA" id="ARBA00004571"/>
    </source>
</evidence>
<dbReference type="SUPFAM" id="SSF56935">
    <property type="entry name" value="Porins"/>
    <property type="match status" value="1"/>
</dbReference>
<comment type="subcellular location">
    <subcellularLocation>
        <location evidence="1 10">Cell outer membrane</location>
        <topology evidence="1 10">Multi-pass membrane protein</topology>
    </subcellularLocation>
</comment>
<dbReference type="RefSeq" id="WP_139446439.1">
    <property type="nucleotide sequence ID" value="NZ_VDMB01000003.1"/>
</dbReference>
<dbReference type="PROSITE" id="PS52016">
    <property type="entry name" value="TONB_DEPENDENT_REC_3"/>
    <property type="match status" value="1"/>
</dbReference>
<feature type="domain" description="TonB-dependent receptor-like beta-barrel" evidence="13">
    <location>
        <begin position="231"/>
        <end position="671"/>
    </location>
</feature>
<keyword evidence="5 12" id="KW-0732">Signal</keyword>
<dbReference type="PANTHER" id="PTHR30069">
    <property type="entry name" value="TONB-DEPENDENT OUTER MEMBRANE RECEPTOR"/>
    <property type="match status" value="1"/>
</dbReference>
<dbReference type="PROSITE" id="PS01156">
    <property type="entry name" value="TONB_DEPENDENT_REC_2"/>
    <property type="match status" value="1"/>
</dbReference>
<keyword evidence="6 11" id="KW-0798">TonB box</keyword>
<dbReference type="AlphaFoldDB" id="A0A5Q4VF08"/>
<feature type="signal peptide" evidence="12">
    <location>
        <begin position="1"/>
        <end position="40"/>
    </location>
</feature>
<evidence type="ECO:0000256" key="10">
    <source>
        <dbReference type="PROSITE-ProRule" id="PRU01360"/>
    </source>
</evidence>
<evidence type="ECO:0000256" key="8">
    <source>
        <dbReference type="ARBA" id="ARBA00023170"/>
    </source>
</evidence>
<accession>A0A5Q4VF08</accession>
<sequence>MPGFTLCQKTTRANKKLRNKTYIFSCLVLLFLILPSPAPASQPQNPEDIILLERVIVSARGSETPISQTPGGTALMDGASLLRSSPLGVTDALTRIPGLSVSPDSPWGSEINIRGLGRNRVIFLIDGARVHTSTDINARFGLVDTADIERVEVLKGPVSALYGSGSIGGVVNIITKKGNFSPVPSFHGSLITTFRDNPEGYGIHGRIQYNAPDYWLYASGSRRDHKNYKDGSGDKIHNSQFEDHGGNVKAGYRWNSLHSTRIQHQYLEGKNIGIPGRGEASMPQTADVTYPETLRTLTQLTHTFIPDQGLLQQSELNIFHQKIERNVRIDQLPPSGPLSIHPSADHDTWGLKLLNSMKKGNHAFTLGADIWEWEMTSSRTRHFRDQTTGIDTPLADAKQLSAGVFGENNWRIHPSFSLNMGGRMDFIRAESKDHYAWIIPQTPDAPNPLTRKADHHENMSWDLHAGLAWNFVPGWSMTFLGASSYRAPDLMERFKYIHLGQYAVYGTPDLDPERSRFFEYGLHYVQQNLAASISAFINDLDDLIVEKRINSERHEMQNIERARIYGAEAELEYRFSGHWHAASNLAWTRGENRSEKHDLTGIPPLNGLLGIRHSPATGLNGHLELLWATKQTKVAPEEKTTPGWTSLNTGISYIFRQTKTIHEFALKVNNLMDTSYREHLSTGRKPAELNAPGRSLAASYTLEF</sequence>
<feature type="chain" id="PRO_5024461665" evidence="12">
    <location>
        <begin position="41"/>
        <end position="704"/>
    </location>
</feature>
<evidence type="ECO:0000256" key="4">
    <source>
        <dbReference type="ARBA" id="ARBA00022692"/>
    </source>
</evidence>
<gene>
    <name evidence="15" type="ORF">FIM25_03690</name>
</gene>
<comment type="caution">
    <text evidence="15">The sequence shown here is derived from an EMBL/GenBank/DDBJ whole genome shotgun (WGS) entry which is preliminary data.</text>
</comment>
<protein>
    <submittedName>
        <fullName evidence="15">TonB-dependent receptor</fullName>
    </submittedName>
</protein>
<dbReference type="InterPro" id="IPR036942">
    <property type="entry name" value="Beta-barrel_TonB_sf"/>
</dbReference>
<evidence type="ECO:0000256" key="11">
    <source>
        <dbReference type="RuleBase" id="RU003357"/>
    </source>
</evidence>
<evidence type="ECO:0000313" key="16">
    <source>
        <dbReference type="Proteomes" id="UP000321899"/>
    </source>
</evidence>
<keyword evidence="2 10" id="KW-0813">Transport</keyword>
<keyword evidence="3 10" id="KW-1134">Transmembrane beta strand</keyword>
<dbReference type="InterPro" id="IPR000531">
    <property type="entry name" value="Beta-barrel_TonB"/>
</dbReference>
<keyword evidence="4 10" id="KW-0812">Transmembrane</keyword>
<evidence type="ECO:0000259" key="13">
    <source>
        <dbReference type="Pfam" id="PF00593"/>
    </source>
</evidence>
<dbReference type="GO" id="GO:0015344">
    <property type="term" value="F:siderophore uptake transmembrane transporter activity"/>
    <property type="evidence" value="ECO:0007669"/>
    <property type="project" value="TreeGrafter"/>
</dbReference>
<dbReference type="Pfam" id="PF00593">
    <property type="entry name" value="TonB_dep_Rec_b-barrel"/>
    <property type="match status" value="1"/>
</dbReference>
<keyword evidence="16" id="KW-1185">Reference proteome</keyword>
<keyword evidence="9 10" id="KW-0998">Cell outer membrane</keyword>
<dbReference type="InterPro" id="IPR010917">
    <property type="entry name" value="TonB_rcpt_CS"/>
</dbReference>
<proteinExistence type="inferred from homology"/>
<dbReference type="InterPro" id="IPR039426">
    <property type="entry name" value="TonB-dep_rcpt-like"/>
</dbReference>
<dbReference type="CDD" id="cd01347">
    <property type="entry name" value="ligand_gated_channel"/>
    <property type="match status" value="1"/>
</dbReference>
<dbReference type="Pfam" id="PF07715">
    <property type="entry name" value="Plug"/>
    <property type="match status" value="1"/>
</dbReference>
<evidence type="ECO:0000256" key="12">
    <source>
        <dbReference type="SAM" id="SignalP"/>
    </source>
</evidence>
<evidence type="ECO:0000313" key="15">
    <source>
        <dbReference type="EMBL" id="TYT75553.1"/>
    </source>
</evidence>
<dbReference type="InterPro" id="IPR012910">
    <property type="entry name" value="Plug_dom"/>
</dbReference>
<dbReference type="Gene3D" id="2.40.170.20">
    <property type="entry name" value="TonB-dependent receptor, beta-barrel domain"/>
    <property type="match status" value="1"/>
</dbReference>
<dbReference type="Gene3D" id="2.170.130.10">
    <property type="entry name" value="TonB-dependent receptor, plug domain"/>
    <property type="match status" value="1"/>
</dbReference>
<dbReference type="Proteomes" id="UP000321899">
    <property type="component" value="Unassembled WGS sequence"/>
</dbReference>
<feature type="domain" description="TonB-dependent receptor plug" evidence="14">
    <location>
        <begin position="67"/>
        <end position="170"/>
    </location>
</feature>
<keyword evidence="8 15" id="KW-0675">Receptor</keyword>
<evidence type="ECO:0000256" key="3">
    <source>
        <dbReference type="ARBA" id="ARBA00022452"/>
    </source>
</evidence>
<evidence type="ECO:0000256" key="2">
    <source>
        <dbReference type="ARBA" id="ARBA00022448"/>
    </source>
</evidence>
<evidence type="ECO:0000256" key="5">
    <source>
        <dbReference type="ARBA" id="ARBA00022729"/>
    </source>
</evidence>
<reference evidence="15 16" key="1">
    <citation type="submission" date="2019-06" db="EMBL/GenBank/DDBJ databases">
        <title>Desulfobotulus mexicanus sp. nov., a novel sulfate-reducing bacterium isolated from the sediment of an alkaline crater lake in Mexico.</title>
        <authorList>
            <person name="Hirschler-Rea A."/>
        </authorList>
    </citation>
    <scope>NUCLEOTIDE SEQUENCE [LARGE SCALE GENOMIC DNA]</scope>
    <source>
        <strain evidence="15 16">PAR22N</strain>
    </source>
</reference>
<keyword evidence="7 10" id="KW-0472">Membrane</keyword>
<evidence type="ECO:0000256" key="6">
    <source>
        <dbReference type="ARBA" id="ARBA00023077"/>
    </source>
</evidence>
<dbReference type="InterPro" id="IPR037066">
    <property type="entry name" value="Plug_dom_sf"/>
</dbReference>
<evidence type="ECO:0000259" key="14">
    <source>
        <dbReference type="Pfam" id="PF07715"/>
    </source>
</evidence>
<dbReference type="OrthoDB" id="9763670at2"/>
<name>A0A5Q4VF08_9BACT</name>
<dbReference type="PANTHER" id="PTHR30069:SF29">
    <property type="entry name" value="HEMOGLOBIN AND HEMOGLOBIN-HAPTOGLOBIN-BINDING PROTEIN 1-RELATED"/>
    <property type="match status" value="1"/>
</dbReference>
<organism evidence="15 16">
    <name type="scientific">Desulfobotulus mexicanus</name>
    <dbReference type="NCBI Taxonomy" id="2586642"/>
    <lineage>
        <taxon>Bacteria</taxon>
        <taxon>Pseudomonadati</taxon>
        <taxon>Thermodesulfobacteriota</taxon>
        <taxon>Desulfobacteria</taxon>
        <taxon>Desulfobacterales</taxon>
        <taxon>Desulfobacteraceae</taxon>
        <taxon>Desulfobotulus</taxon>
    </lineage>
</organism>
<comment type="similarity">
    <text evidence="10 11">Belongs to the TonB-dependent receptor family.</text>
</comment>
<evidence type="ECO:0000256" key="9">
    <source>
        <dbReference type="ARBA" id="ARBA00023237"/>
    </source>
</evidence>
<evidence type="ECO:0000256" key="7">
    <source>
        <dbReference type="ARBA" id="ARBA00023136"/>
    </source>
</evidence>
<dbReference type="GO" id="GO:0044718">
    <property type="term" value="P:siderophore transmembrane transport"/>
    <property type="evidence" value="ECO:0007669"/>
    <property type="project" value="TreeGrafter"/>
</dbReference>
<dbReference type="GO" id="GO:0009279">
    <property type="term" value="C:cell outer membrane"/>
    <property type="evidence" value="ECO:0007669"/>
    <property type="project" value="UniProtKB-SubCell"/>
</dbReference>
<dbReference type="EMBL" id="VDMB01000003">
    <property type="protein sequence ID" value="TYT75553.1"/>
    <property type="molecule type" value="Genomic_DNA"/>
</dbReference>